<proteinExistence type="predicted"/>
<keyword evidence="2" id="KW-1185">Reference proteome</keyword>
<feature type="non-terminal residue" evidence="1">
    <location>
        <position position="60"/>
    </location>
</feature>
<sequence>MTEEPGKESAVEKSINNNDERTLTIDDCYYHKKEINKSNERNVAVSTINEDKVYQTANRK</sequence>
<accession>A0ABN7WC29</accession>
<evidence type="ECO:0000313" key="2">
    <source>
        <dbReference type="Proteomes" id="UP000789901"/>
    </source>
</evidence>
<protein>
    <submittedName>
        <fullName evidence="1">46361_t:CDS:1</fullName>
    </submittedName>
</protein>
<reference evidence="1 2" key="1">
    <citation type="submission" date="2021-06" db="EMBL/GenBank/DDBJ databases">
        <authorList>
            <person name="Kallberg Y."/>
            <person name="Tangrot J."/>
            <person name="Rosling A."/>
        </authorList>
    </citation>
    <scope>NUCLEOTIDE SEQUENCE [LARGE SCALE GENOMIC DNA]</scope>
    <source>
        <strain evidence="1 2">120-4 pot B 10/14</strain>
    </source>
</reference>
<evidence type="ECO:0000313" key="1">
    <source>
        <dbReference type="EMBL" id="CAG8826084.1"/>
    </source>
</evidence>
<dbReference type="Proteomes" id="UP000789901">
    <property type="component" value="Unassembled WGS sequence"/>
</dbReference>
<organism evidence="1 2">
    <name type="scientific">Gigaspora margarita</name>
    <dbReference type="NCBI Taxonomy" id="4874"/>
    <lineage>
        <taxon>Eukaryota</taxon>
        <taxon>Fungi</taxon>
        <taxon>Fungi incertae sedis</taxon>
        <taxon>Mucoromycota</taxon>
        <taxon>Glomeromycotina</taxon>
        <taxon>Glomeromycetes</taxon>
        <taxon>Diversisporales</taxon>
        <taxon>Gigasporaceae</taxon>
        <taxon>Gigaspora</taxon>
    </lineage>
</organism>
<comment type="caution">
    <text evidence="1">The sequence shown here is derived from an EMBL/GenBank/DDBJ whole genome shotgun (WGS) entry which is preliminary data.</text>
</comment>
<gene>
    <name evidence="1" type="ORF">GMARGA_LOCUS29020</name>
</gene>
<name>A0ABN7WC29_GIGMA</name>
<dbReference type="EMBL" id="CAJVQB010038300">
    <property type="protein sequence ID" value="CAG8826084.1"/>
    <property type="molecule type" value="Genomic_DNA"/>
</dbReference>